<proteinExistence type="predicted"/>
<dbReference type="EMBL" id="JBEAFC010000008">
    <property type="protein sequence ID" value="KAL1544775.1"/>
    <property type="molecule type" value="Genomic_DNA"/>
</dbReference>
<dbReference type="AlphaFoldDB" id="A0ABD1GM43"/>
<dbReference type="Proteomes" id="UP001567538">
    <property type="component" value="Unassembled WGS sequence"/>
</dbReference>
<feature type="compositionally biased region" description="Basic and acidic residues" evidence="1">
    <location>
        <begin position="28"/>
        <end position="40"/>
    </location>
</feature>
<feature type="region of interest" description="Disordered" evidence="1">
    <location>
        <begin position="16"/>
        <end position="40"/>
    </location>
</feature>
<keyword evidence="3" id="KW-1185">Reference proteome</keyword>
<protein>
    <submittedName>
        <fullName evidence="2">Uncharacterized protein</fullName>
    </submittedName>
</protein>
<name>A0ABD1GM43_SALDI</name>
<evidence type="ECO:0000256" key="1">
    <source>
        <dbReference type="SAM" id="MobiDB-lite"/>
    </source>
</evidence>
<organism evidence="2 3">
    <name type="scientific">Salvia divinorum</name>
    <name type="common">Maria pastora</name>
    <name type="synonym">Diviner's sage</name>
    <dbReference type="NCBI Taxonomy" id="28513"/>
    <lineage>
        <taxon>Eukaryota</taxon>
        <taxon>Viridiplantae</taxon>
        <taxon>Streptophyta</taxon>
        <taxon>Embryophyta</taxon>
        <taxon>Tracheophyta</taxon>
        <taxon>Spermatophyta</taxon>
        <taxon>Magnoliopsida</taxon>
        <taxon>eudicotyledons</taxon>
        <taxon>Gunneridae</taxon>
        <taxon>Pentapetalae</taxon>
        <taxon>asterids</taxon>
        <taxon>lamiids</taxon>
        <taxon>Lamiales</taxon>
        <taxon>Lamiaceae</taxon>
        <taxon>Nepetoideae</taxon>
        <taxon>Mentheae</taxon>
        <taxon>Salviinae</taxon>
        <taxon>Salvia</taxon>
        <taxon>Salvia subgen. Calosphace</taxon>
    </lineage>
</organism>
<evidence type="ECO:0000313" key="3">
    <source>
        <dbReference type="Proteomes" id="UP001567538"/>
    </source>
</evidence>
<reference evidence="2 3" key="1">
    <citation type="submission" date="2024-06" db="EMBL/GenBank/DDBJ databases">
        <title>A chromosome level genome sequence of Diviner's sage (Salvia divinorum).</title>
        <authorList>
            <person name="Ford S.A."/>
            <person name="Ro D.-K."/>
            <person name="Ness R.W."/>
            <person name="Phillips M.A."/>
        </authorList>
    </citation>
    <scope>NUCLEOTIDE SEQUENCE [LARGE SCALE GENOMIC DNA]</scope>
    <source>
        <strain evidence="2">SAF-2024a</strain>
        <tissue evidence="2">Leaf</tissue>
    </source>
</reference>
<gene>
    <name evidence="2" type="ORF">AAHA92_21580</name>
</gene>
<accession>A0ABD1GM43</accession>
<sequence>MNDDCYPMNFSEKNLEIQDSSGLGSGPRAKEDCTRRSWSA</sequence>
<comment type="caution">
    <text evidence="2">The sequence shown here is derived from an EMBL/GenBank/DDBJ whole genome shotgun (WGS) entry which is preliminary data.</text>
</comment>
<evidence type="ECO:0000313" key="2">
    <source>
        <dbReference type="EMBL" id="KAL1544775.1"/>
    </source>
</evidence>